<evidence type="ECO:0000256" key="2">
    <source>
        <dbReference type="SAM" id="SignalP"/>
    </source>
</evidence>
<dbReference type="AlphaFoldDB" id="A0A972JF20"/>
<sequence>MTKTSAFIAFILTFFSFQCVLSQDNIWYVSPNGTGTGTSWAQSSGDLQAVINNAVAGDQVWVKQGMYQRAVGQNFSLKDGVSVYGGFPDAENPTLAERNPKAFETILNGNQARVLQASGLFESLSPDTILDGFIIQNGYANVGAGIWAYNCDATFRNLTIRNNTSFQGLGGGVSISNSNSTFIHVLIHHNSTVVTPGTDGEAAGIRINSGNLKFYNCVIADNHAQGPIGGIWLVTSNVYFYNSIIYGNTAEVQFTTFTNDNYNAGSNGNFYAYNCILQGCGGSDYFLEGPQYQVYGHDMGGNLDINPTFNADYSISASSFAINKGNTAAFEAAVNTVDKDFFNNNRIVDAIDIGLSESQTVQSEILYVKQNGTGDGSSWANASGDLQLMMDNQFRNREVWVAEGTYNAPDPYFRLRDSVKVYGGFPSEGNPTFADRDAELHPTVLTSVYRAIIGNFYPSGQNLSAETLLDGFVITNNEDSPEYMYGLFESNSDASYSNIVFTGLNYSAAEMRREGHNSFTDCSFVNNTAINTEGVNYPYTVMLFDRAQSTFTRCLFSGNYAFMGSAMAVIDDSDARIDECVFANNDNDVTSGVGKVVLILNSKATITDSIFEENGDNSYDGGILTVFGTNTYPDAPWMIHPLNVTIDRCTFKHNHNCALWYQGKQGDFLSVNNSLFANNRAAGSGGAITRSFGGEFFITNSTFTQNHAPNPLGGAIYMSDTALGIPIGTTEIRNSIIYNNTSFFPYGQNLWTYRSINIKNSLIEGSGGSANWDGGMFNDFNLPDFCIDLGGNLDTNPMFVDAANEDYRLIQESPAINAGDSALFNTGLIPDLYLSVLDLDGNDRILDDVIDMGAFEFDPFLGTDTVSLTNGISIYPNPGNGLITVHSADAAVSEVKLYDLLGKELMAVQQGSINVSQFPNGIYVVKATLDNNKSYSIKLIKK</sequence>
<dbReference type="PANTHER" id="PTHR32158">
    <property type="entry name" value="RING-TYPE DOMAIN-CONTAINING PROTEIN"/>
    <property type="match status" value="1"/>
</dbReference>
<dbReference type="InterPro" id="IPR006626">
    <property type="entry name" value="PbH1"/>
</dbReference>
<comment type="caution">
    <text evidence="4">The sequence shown here is derived from an EMBL/GenBank/DDBJ whole genome shotgun (WGS) entry which is preliminary data.</text>
</comment>
<organism evidence="4 5">
    <name type="scientific">Flavobacterium silvaticum</name>
    <dbReference type="NCBI Taxonomy" id="1852020"/>
    <lineage>
        <taxon>Bacteria</taxon>
        <taxon>Pseudomonadati</taxon>
        <taxon>Bacteroidota</taxon>
        <taxon>Flavobacteriia</taxon>
        <taxon>Flavobacteriales</taxon>
        <taxon>Flavobacteriaceae</taxon>
        <taxon>Flavobacterium</taxon>
    </lineage>
</organism>
<evidence type="ECO:0000256" key="1">
    <source>
        <dbReference type="ARBA" id="ARBA00022729"/>
    </source>
</evidence>
<feature type="chain" id="PRO_5037722539" evidence="2">
    <location>
        <begin position="23"/>
        <end position="942"/>
    </location>
</feature>
<evidence type="ECO:0000313" key="5">
    <source>
        <dbReference type="Proteomes" id="UP000712080"/>
    </source>
</evidence>
<name>A0A972JF20_9FLAO</name>
<dbReference type="NCBIfam" id="TIGR04183">
    <property type="entry name" value="Por_Secre_tail"/>
    <property type="match status" value="1"/>
</dbReference>
<dbReference type="NCBIfam" id="NF041518">
    <property type="entry name" value="choice_anch_Q"/>
    <property type="match status" value="1"/>
</dbReference>
<accession>A0A972JF20</accession>
<proteinExistence type="predicted"/>
<feature type="domain" description="Secretion system C-terminal sorting" evidence="3">
    <location>
        <begin position="874"/>
        <end position="939"/>
    </location>
</feature>
<dbReference type="SMART" id="SM00710">
    <property type="entry name" value="PbH1"/>
    <property type="match status" value="7"/>
</dbReference>
<dbReference type="InterPro" id="IPR026444">
    <property type="entry name" value="Secre_tail"/>
</dbReference>
<dbReference type="SUPFAM" id="SSF51126">
    <property type="entry name" value="Pectin lyase-like"/>
    <property type="match status" value="3"/>
</dbReference>
<dbReference type="InterPro" id="IPR012334">
    <property type="entry name" value="Pectin_lyas_fold"/>
</dbReference>
<evidence type="ECO:0000259" key="3">
    <source>
        <dbReference type="Pfam" id="PF18962"/>
    </source>
</evidence>
<dbReference type="Pfam" id="PF18962">
    <property type="entry name" value="Por_Secre_tail"/>
    <property type="match status" value="1"/>
</dbReference>
<keyword evidence="5" id="KW-1185">Reference proteome</keyword>
<feature type="signal peptide" evidence="2">
    <location>
        <begin position="1"/>
        <end position="22"/>
    </location>
</feature>
<dbReference type="PANTHER" id="PTHR32158:SF21">
    <property type="match status" value="1"/>
</dbReference>
<protein>
    <submittedName>
        <fullName evidence="4">T9SS type A sorting domain-containing protein</fullName>
    </submittedName>
</protein>
<dbReference type="EMBL" id="JAAMPU010000096">
    <property type="protein sequence ID" value="NMH26771.1"/>
    <property type="molecule type" value="Genomic_DNA"/>
</dbReference>
<evidence type="ECO:0000313" key="4">
    <source>
        <dbReference type="EMBL" id="NMH26771.1"/>
    </source>
</evidence>
<dbReference type="Proteomes" id="UP000712080">
    <property type="component" value="Unassembled WGS sequence"/>
</dbReference>
<dbReference type="InterPro" id="IPR059226">
    <property type="entry name" value="Choice_anch_Q_dom"/>
</dbReference>
<dbReference type="Gene3D" id="2.160.20.10">
    <property type="entry name" value="Single-stranded right-handed beta-helix, Pectin lyase-like"/>
    <property type="match status" value="3"/>
</dbReference>
<keyword evidence="1 2" id="KW-0732">Signal</keyword>
<dbReference type="RefSeq" id="WP_169525776.1">
    <property type="nucleotide sequence ID" value="NZ_JAAMPU010000096.1"/>
</dbReference>
<dbReference type="InterPro" id="IPR011050">
    <property type="entry name" value="Pectin_lyase_fold/virulence"/>
</dbReference>
<gene>
    <name evidence="4" type="ORF">G6047_01900</name>
</gene>
<reference evidence="4" key="1">
    <citation type="submission" date="2020-02" db="EMBL/GenBank/DDBJ databases">
        <title>Flavobacterium sp. genome.</title>
        <authorList>
            <person name="Jung H.S."/>
            <person name="Baek J.H."/>
            <person name="Jeon C.O."/>
        </authorList>
    </citation>
    <scope>NUCLEOTIDE SEQUENCE</scope>
    <source>
        <strain evidence="4">SE-s28</strain>
    </source>
</reference>